<dbReference type="Proteomes" id="UP000235672">
    <property type="component" value="Unassembled WGS sequence"/>
</dbReference>
<evidence type="ECO:0000313" key="2">
    <source>
        <dbReference type="Proteomes" id="UP000235672"/>
    </source>
</evidence>
<dbReference type="OrthoDB" id="3497749at2759"/>
<sequence length="329" mass="36886">MSLSRTPTSPFFMSIPTELQSKILSLACAHHETIIPQQFAPGSAKFTLQDSPASHWENGFWLPLTRKDGALPKALSAFDITRTCRKIHDMIEGDNMFYTENEFEFFGTQDLINYLVALPSRRRNAIRSIRVKYDYLRVPVSAFTILAVCYRLENITLDITGMTNFFDPDATDFSQAPGYAQLMTLRGLKSFKLVYGNKTWTLMDDILARIPNAWVSENQAESEKSLLRSLQQIEHNIGQAISQPRPINPLISAGELGAAMNQAEVRVWGDTINNALAPPTQANSGLSLQVQHNVTEGVSTAANPIDQPRLSETEEWQVLDRTHLASWDV</sequence>
<proteinExistence type="predicted"/>
<dbReference type="PANTHER" id="PTHR42085">
    <property type="entry name" value="F-BOX DOMAIN-CONTAINING PROTEIN"/>
    <property type="match status" value="1"/>
</dbReference>
<accession>A0A2J6Q7D5</accession>
<reference evidence="1 2" key="1">
    <citation type="submission" date="2016-05" db="EMBL/GenBank/DDBJ databases">
        <title>A degradative enzymes factory behind the ericoid mycorrhizal symbiosis.</title>
        <authorList>
            <consortium name="DOE Joint Genome Institute"/>
            <person name="Martino E."/>
            <person name="Morin E."/>
            <person name="Grelet G."/>
            <person name="Kuo A."/>
            <person name="Kohler A."/>
            <person name="Daghino S."/>
            <person name="Barry K."/>
            <person name="Choi C."/>
            <person name="Cichocki N."/>
            <person name="Clum A."/>
            <person name="Copeland A."/>
            <person name="Hainaut M."/>
            <person name="Haridas S."/>
            <person name="Labutti K."/>
            <person name="Lindquist E."/>
            <person name="Lipzen A."/>
            <person name="Khouja H.-R."/>
            <person name="Murat C."/>
            <person name="Ohm R."/>
            <person name="Olson A."/>
            <person name="Spatafora J."/>
            <person name="Veneault-Fourrey C."/>
            <person name="Henrissat B."/>
            <person name="Grigoriev I."/>
            <person name="Martin F."/>
            <person name="Perotto S."/>
        </authorList>
    </citation>
    <scope>NUCLEOTIDE SEQUENCE [LARGE SCALE GENOMIC DNA]</scope>
    <source>
        <strain evidence="1 2">UAMH 7357</strain>
    </source>
</reference>
<dbReference type="EMBL" id="KZ613478">
    <property type="protein sequence ID" value="PMD22188.1"/>
    <property type="molecule type" value="Genomic_DNA"/>
</dbReference>
<name>A0A2J6Q7D5_9HELO</name>
<dbReference type="AlphaFoldDB" id="A0A2J6Q7D5"/>
<dbReference type="InterPro" id="IPR038883">
    <property type="entry name" value="AN11006-like"/>
</dbReference>
<gene>
    <name evidence="1" type="ORF">NA56DRAFT_718903</name>
</gene>
<organism evidence="1 2">
    <name type="scientific">Hyaloscypha hepaticicola</name>
    <dbReference type="NCBI Taxonomy" id="2082293"/>
    <lineage>
        <taxon>Eukaryota</taxon>
        <taxon>Fungi</taxon>
        <taxon>Dikarya</taxon>
        <taxon>Ascomycota</taxon>
        <taxon>Pezizomycotina</taxon>
        <taxon>Leotiomycetes</taxon>
        <taxon>Helotiales</taxon>
        <taxon>Hyaloscyphaceae</taxon>
        <taxon>Hyaloscypha</taxon>
    </lineage>
</organism>
<dbReference type="PANTHER" id="PTHR42085:SF1">
    <property type="entry name" value="F-BOX DOMAIN-CONTAINING PROTEIN"/>
    <property type="match status" value="1"/>
</dbReference>
<evidence type="ECO:0000313" key="1">
    <source>
        <dbReference type="EMBL" id="PMD22188.1"/>
    </source>
</evidence>
<protein>
    <submittedName>
        <fullName evidence="1">Uncharacterized protein</fullName>
    </submittedName>
</protein>
<keyword evidence="2" id="KW-1185">Reference proteome</keyword>